<feature type="transmembrane region" description="Helical" evidence="8">
    <location>
        <begin position="96"/>
        <end position="117"/>
    </location>
</feature>
<evidence type="ECO:0000256" key="2">
    <source>
        <dbReference type="ARBA" id="ARBA00022475"/>
    </source>
</evidence>
<keyword evidence="3" id="KW-0808">Transferase</keyword>
<evidence type="ECO:0008006" key="11">
    <source>
        <dbReference type="Google" id="ProtNLM"/>
    </source>
</evidence>
<dbReference type="EMBL" id="QGNZ01000004">
    <property type="protein sequence ID" value="PWS26095.1"/>
    <property type="molecule type" value="Genomic_DNA"/>
</dbReference>
<evidence type="ECO:0000256" key="6">
    <source>
        <dbReference type="ARBA" id="ARBA00023136"/>
    </source>
</evidence>
<evidence type="ECO:0000256" key="3">
    <source>
        <dbReference type="ARBA" id="ARBA00022679"/>
    </source>
</evidence>
<feature type="transmembrane region" description="Helical" evidence="8">
    <location>
        <begin position="193"/>
        <end position="211"/>
    </location>
</feature>
<dbReference type="RefSeq" id="WP_109926660.1">
    <property type="nucleotide sequence ID" value="NZ_QGNZ01000004.1"/>
</dbReference>
<keyword evidence="6 8" id="KW-0472">Membrane</keyword>
<dbReference type="GO" id="GO:0005886">
    <property type="term" value="C:plasma membrane"/>
    <property type="evidence" value="ECO:0007669"/>
    <property type="project" value="UniProtKB-SubCell"/>
</dbReference>
<name>A0A317EI63_9SPHI</name>
<evidence type="ECO:0000313" key="10">
    <source>
        <dbReference type="Proteomes" id="UP000245379"/>
    </source>
</evidence>
<dbReference type="OrthoDB" id="1070018at2"/>
<proteinExistence type="inferred from homology"/>
<feature type="transmembrane region" description="Helical" evidence="8">
    <location>
        <begin position="162"/>
        <end position="186"/>
    </location>
</feature>
<dbReference type="Pfam" id="PF09594">
    <property type="entry name" value="GT87"/>
    <property type="match status" value="1"/>
</dbReference>
<feature type="transmembrane region" description="Helical" evidence="8">
    <location>
        <begin position="360"/>
        <end position="379"/>
    </location>
</feature>
<feature type="transmembrane region" description="Helical" evidence="8">
    <location>
        <begin position="21"/>
        <end position="39"/>
    </location>
</feature>
<comment type="caution">
    <text evidence="9">The sequence shown here is derived from an EMBL/GenBank/DDBJ whole genome shotgun (WGS) entry which is preliminary data.</text>
</comment>
<evidence type="ECO:0000256" key="8">
    <source>
        <dbReference type="SAM" id="Phobius"/>
    </source>
</evidence>
<keyword evidence="4 8" id="KW-0812">Transmembrane</keyword>
<feature type="transmembrane region" description="Helical" evidence="8">
    <location>
        <begin position="138"/>
        <end position="156"/>
    </location>
</feature>
<dbReference type="InterPro" id="IPR018584">
    <property type="entry name" value="GT87"/>
</dbReference>
<keyword evidence="5 8" id="KW-1133">Transmembrane helix</keyword>
<feature type="transmembrane region" description="Helical" evidence="8">
    <location>
        <begin position="257"/>
        <end position="278"/>
    </location>
</feature>
<organism evidence="9 10">
    <name type="scientific">Pedobacter yonginense</name>
    <dbReference type="NCBI Taxonomy" id="651869"/>
    <lineage>
        <taxon>Bacteria</taxon>
        <taxon>Pseudomonadati</taxon>
        <taxon>Bacteroidota</taxon>
        <taxon>Sphingobacteriia</taxon>
        <taxon>Sphingobacteriales</taxon>
        <taxon>Sphingobacteriaceae</taxon>
        <taxon>Pedobacter</taxon>
    </lineage>
</organism>
<keyword evidence="2" id="KW-1003">Cell membrane</keyword>
<evidence type="ECO:0000313" key="9">
    <source>
        <dbReference type="EMBL" id="PWS26095.1"/>
    </source>
</evidence>
<sequence length="394" mass="44669">MRIFNNPTVKKISNFLLKKEVVIGLYILLALIAGAKQYTHHSFNNYLIYKYVYWHTVDSQNLYLNYSEYLDSNHYGPVFSLFVAPFALLPDGLGMILWNVANVAVLLWGIFSLPLSLRKQILMAWICAHEALTALFSFQFNIALTGTILLGFSYLIKKKEVQSAFFIAFGTLVKLYGIVGLAFFFFTKNKIKFILGGVLAFAVLFALPMLISSPNFVMQSYYDWYSSLSHKNDLNASLTSFQDISLMGIVRRVTADVTIPNTPFLLLGIVLFGLPYIRIKQYQHIGFRLMLLASTLIFTVIFSSGSESPTYIIAFAGVAIWFLVQSSPKNGWIIGLLVFAFVLTSLSPTDIFPGQVKEFIRLYSLKALPCTIIWLTLIYQMMTVDFQRHLIADK</sequence>
<evidence type="ECO:0000256" key="5">
    <source>
        <dbReference type="ARBA" id="ARBA00022989"/>
    </source>
</evidence>
<evidence type="ECO:0000256" key="7">
    <source>
        <dbReference type="ARBA" id="ARBA00024033"/>
    </source>
</evidence>
<evidence type="ECO:0000256" key="4">
    <source>
        <dbReference type="ARBA" id="ARBA00022692"/>
    </source>
</evidence>
<dbReference type="Proteomes" id="UP000245379">
    <property type="component" value="Unassembled WGS sequence"/>
</dbReference>
<dbReference type="GO" id="GO:0016758">
    <property type="term" value="F:hexosyltransferase activity"/>
    <property type="evidence" value="ECO:0007669"/>
    <property type="project" value="InterPro"/>
</dbReference>
<reference evidence="9 10" key="1">
    <citation type="submission" date="2018-05" db="EMBL/GenBank/DDBJ databases">
        <title>Pedobacter paludis sp. nov., isolated from wetland soil.</title>
        <authorList>
            <person name="Zhang Y."/>
            <person name="Wang G."/>
        </authorList>
    </citation>
    <scope>NUCLEOTIDE SEQUENCE [LARGE SCALE GENOMIC DNA]</scope>
    <source>
        <strain evidence="9 10">KCTC22721</strain>
    </source>
</reference>
<feature type="transmembrane region" description="Helical" evidence="8">
    <location>
        <begin position="331"/>
        <end position="348"/>
    </location>
</feature>
<accession>A0A317EI63</accession>
<gene>
    <name evidence="9" type="ORF">DHW03_14955</name>
</gene>
<protein>
    <recommendedName>
        <fullName evidence="11">DUF2029 domain-containing protein</fullName>
    </recommendedName>
</protein>
<evidence type="ECO:0000256" key="1">
    <source>
        <dbReference type="ARBA" id="ARBA00004651"/>
    </source>
</evidence>
<dbReference type="AlphaFoldDB" id="A0A317EI63"/>
<comment type="subcellular location">
    <subcellularLocation>
        <location evidence="1">Cell membrane</location>
        <topology evidence="1">Multi-pass membrane protein</topology>
    </subcellularLocation>
</comment>
<comment type="similarity">
    <text evidence="7">Belongs to the glycosyltransferase 87 family.</text>
</comment>
<feature type="transmembrane region" description="Helical" evidence="8">
    <location>
        <begin position="308"/>
        <end position="324"/>
    </location>
</feature>
<keyword evidence="10" id="KW-1185">Reference proteome</keyword>